<dbReference type="EMBL" id="JH650976">
    <property type="protein sequence ID" value="EXA36425.1"/>
    <property type="molecule type" value="Genomic_DNA"/>
</dbReference>
<dbReference type="Proteomes" id="UP000030751">
    <property type="component" value="Unassembled WGS sequence"/>
</dbReference>
<evidence type="ECO:0000313" key="1">
    <source>
        <dbReference type="EMBL" id="EXA36425.1"/>
    </source>
</evidence>
<reference evidence="1" key="2">
    <citation type="submission" date="2012-05" db="EMBL/GenBank/DDBJ databases">
        <title>Annotation of the Genome Sequence of Fusarium oxysporum HDV247.</title>
        <authorList>
            <consortium name="The Broad Institute Genomics Platform"/>
            <person name="Ma L.-J."/>
            <person name="Corby-Kistler H."/>
            <person name="Broz K."/>
            <person name="Gale L.R."/>
            <person name="Jonkers W."/>
            <person name="O'Donnell K."/>
            <person name="Ploetz R."/>
            <person name="Steinberg C."/>
            <person name="Schwartz D.C."/>
            <person name="VanEtten H."/>
            <person name="Zhou S."/>
            <person name="Young S.K."/>
            <person name="Zeng Q."/>
            <person name="Gargeya S."/>
            <person name="Fitzgerald M."/>
            <person name="Abouelleil A."/>
            <person name="Alvarado L."/>
            <person name="Chapman S.B."/>
            <person name="Gainer-Dewar J."/>
            <person name="Goldberg J."/>
            <person name="Griggs A."/>
            <person name="Gujja S."/>
            <person name="Hansen M."/>
            <person name="Howarth C."/>
            <person name="Imamovic A."/>
            <person name="Ireland A."/>
            <person name="Larimer J."/>
            <person name="McCowan C."/>
            <person name="Murphy C."/>
            <person name="Pearson M."/>
            <person name="Poon T.W."/>
            <person name="Priest M."/>
            <person name="Roberts A."/>
            <person name="Saif S."/>
            <person name="Shea T."/>
            <person name="Sykes S."/>
            <person name="Wortman J."/>
            <person name="Nusbaum C."/>
            <person name="Birren B."/>
        </authorList>
    </citation>
    <scope>NUCLEOTIDE SEQUENCE</scope>
    <source>
        <strain evidence="1">HDV247</strain>
    </source>
</reference>
<organism evidence="1">
    <name type="scientific">Fusarium oxysporum f. sp. pisi HDV247</name>
    <dbReference type="NCBI Taxonomy" id="1080344"/>
    <lineage>
        <taxon>Eukaryota</taxon>
        <taxon>Fungi</taxon>
        <taxon>Dikarya</taxon>
        <taxon>Ascomycota</taxon>
        <taxon>Pezizomycotina</taxon>
        <taxon>Sordariomycetes</taxon>
        <taxon>Hypocreomycetidae</taxon>
        <taxon>Hypocreales</taxon>
        <taxon>Nectriaceae</taxon>
        <taxon>Fusarium</taxon>
        <taxon>Fusarium oxysporum species complex</taxon>
    </lineage>
</organism>
<dbReference type="HOGENOM" id="CLU_3279512_0_0_1"/>
<reference evidence="1" key="1">
    <citation type="submission" date="2011-10" db="EMBL/GenBank/DDBJ databases">
        <title>The Genome Sequence of Fusarium oxysporum HDV247.</title>
        <authorList>
            <consortium name="The Broad Institute Genome Sequencing Platform"/>
            <person name="Ma L.-J."/>
            <person name="Gale L.R."/>
            <person name="Schwartz D.C."/>
            <person name="Zhou S."/>
            <person name="Corby-Kistler H."/>
            <person name="Young S.K."/>
            <person name="Zeng Q."/>
            <person name="Gargeya S."/>
            <person name="Fitzgerald M."/>
            <person name="Haas B."/>
            <person name="Abouelleil A."/>
            <person name="Alvarado L."/>
            <person name="Arachchi H.M."/>
            <person name="Berlin A."/>
            <person name="Brown A."/>
            <person name="Chapman S.B."/>
            <person name="Chen Z."/>
            <person name="Dunbar C."/>
            <person name="Freedman E."/>
            <person name="Gearin G."/>
            <person name="Goldberg J."/>
            <person name="Griggs A."/>
            <person name="Gujja S."/>
            <person name="Heiman D."/>
            <person name="Howarth C."/>
            <person name="Larson L."/>
            <person name="Lui A."/>
            <person name="MacDonald P.J.P."/>
            <person name="Montmayeur A."/>
            <person name="Murphy C."/>
            <person name="Neiman D."/>
            <person name="Pearson M."/>
            <person name="Priest M."/>
            <person name="Roberts A."/>
            <person name="Saif S."/>
            <person name="Shea T."/>
            <person name="Shenoy N."/>
            <person name="Sisk P."/>
            <person name="Stolte C."/>
            <person name="Sykes S."/>
            <person name="Wortman J."/>
            <person name="Nusbaum C."/>
            <person name="Birren B."/>
        </authorList>
    </citation>
    <scope>NUCLEOTIDE SEQUENCE [LARGE SCALE GENOMIC DNA]</scope>
    <source>
        <strain evidence="1">HDV247</strain>
    </source>
</reference>
<gene>
    <name evidence="1" type="ORF">FOVG_12332</name>
</gene>
<proteinExistence type="predicted"/>
<sequence>MEIEAETEAKILIQGKTADITTNERGSKHWVSWSYRDHGID</sequence>
<protein>
    <submittedName>
        <fullName evidence="1">Uncharacterized protein</fullName>
    </submittedName>
</protein>
<name>W9P946_FUSOX</name>
<accession>W9P946</accession>
<dbReference type="AlphaFoldDB" id="W9P946"/>